<comment type="PTM">
    <text evidence="8">Binds 2 heme groups per subunit.</text>
</comment>
<dbReference type="Proteomes" id="UP000309061">
    <property type="component" value="Chromosome"/>
</dbReference>
<evidence type="ECO:0000256" key="1">
    <source>
        <dbReference type="ARBA" id="ARBA00004418"/>
    </source>
</evidence>
<dbReference type="Gene3D" id="1.10.760.10">
    <property type="entry name" value="Cytochrome c-like domain"/>
    <property type="match status" value="2"/>
</dbReference>
<dbReference type="AlphaFoldDB" id="A0A6B8KFH8"/>
<feature type="binding site" description="axial binding residue" evidence="9">
    <location>
        <position position="76"/>
    </location>
    <ligand>
        <name>heme c</name>
        <dbReference type="ChEBI" id="CHEBI:61717"/>
        <label>1</label>
    </ligand>
    <ligandPart>
        <name>Fe</name>
        <dbReference type="ChEBI" id="CHEBI:18248"/>
    </ligandPart>
</feature>
<dbReference type="GO" id="GO:0004130">
    <property type="term" value="F:cytochrome-c peroxidase activity"/>
    <property type="evidence" value="ECO:0007669"/>
    <property type="project" value="TreeGrafter"/>
</dbReference>
<organism evidence="12 13">
    <name type="scientific">Methylocystis heyeri</name>
    <dbReference type="NCBI Taxonomy" id="391905"/>
    <lineage>
        <taxon>Bacteria</taxon>
        <taxon>Pseudomonadati</taxon>
        <taxon>Pseudomonadota</taxon>
        <taxon>Alphaproteobacteria</taxon>
        <taxon>Hyphomicrobiales</taxon>
        <taxon>Methylocystaceae</taxon>
        <taxon>Methylocystis</taxon>
    </lineage>
</organism>
<dbReference type="EMBL" id="CP046052">
    <property type="protein sequence ID" value="QGM45725.1"/>
    <property type="molecule type" value="Genomic_DNA"/>
</dbReference>
<dbReference type="PIRSF" id="PIRSF000294">
    <property type="entry name" value="Cytochrome-c_peroxidase"/>
    <property type="match status" value="1"/>
</dbReference>
<evidence type="ECO:0000313" key="13">
    <source>
        <dbReference type="Proteomes" id="UP000309061"/>
    </source>
</evidence>
<keyword evidence="5" id="KW-0574">Periplasm</keyword>
<evidence type="ECO:0000256" key="6">
    <source>
        <dbReference type="ARBA" id="ARBA00023002"/>
    </source>
</evidence>
<comment type="cofactor">
    <cofactor evidence="8">
        <name>heme</name>
        <dbReference type="ChEBI" id="CHEBI:30413"/>
    </cofactor>
    <text evidence="8">Binds 2 heme groups.</text>
</comment>
<dbReference type="OrthoDB" id="9805202at2"/>
<name>A0A6B8KFH8_9HYPH</name>
<sequence>MRFPLLASLLAVLAAGPALADDSLRDSAKKLFEPIPDTAPQLPGEPSTPEKLALGKMLYFDPRISESHELSCSACHDLGMGGGDGRASSTARSWQLAGRKSQTVLNAVFNKTLFFDGRASDLKDQVLRSVMAFPGAMQKTRGGPTIFNPADANPAKAHAVEFLKGVPGYVDAFNKAFPGDPNPVTYDNAARAIAVFETTLITPGAPFDLWLKGDDAALGESQKAGLKLFVDKGCSGCHNGVNLGGASFERFGVVHNPGPEILPTDDWGRYAITKNLADKYVFRVQELRNVELNPPYFHSGRVWDLKKAVEVMADAQLGVQLSDEESGKIADFLKSLTGRQPEVTLPHMPPMVATTPRPQP</sequence>
<gene>
    <name evidence="12" type="ORF">H2LOC_008430</name>
</gene>
<feature type="chain" id="PRO_5025674459" evidence="10">
    <location>
        <begin position="21"/>
        <end position="360"/>
    </location>
</feature>
<feature type="binding site" description="covalent" evidence="8">
    <location>
        <position position="75"/>
    </location>
    <ligand>
        <name>heme c</name>
        <dbReference type="ChEBI" id="CHEBI:61717"/>
        <label>1</label>
    </ligand>
</feature>
<feature type="binding site" description="covalent" evidence="8">
    <location>
        <position position="234"/>
    </location>
    <ligand>
        <name>heme c</name>
        <dbReference type="ChEBI" id="CHEBI:61717"/>
        <label>2</label>
    </ligand>
</feature>
<dbReference type="PROSITE" id="PS51007">
    <property type="entry name" value="CYTC"/>
    <property type="match status" value="2"/>
</dbReference>
<evidence type="ECO:0000256" key="4">
    <source>
        <dbReference type="ARBA" id="ARBA00022729"/>
    </source>
</evidence>
<dbReference type="PANTHER" id="PTHR30600:SF7">
    <property type="entry name" value="CYTOCHROME C PEROXIDASE-RELATED"/>
    <property type="match status" value="1"/>
</dbReference>
<dbReference type="PANTHER" id="PTHR30600">
    <property type="entry name" value="CYTOCHROME C PEROXIDASE-RELATED"/>
    <property type="match status" value="1"/>
</dbReference>
<feature type="binding site" description="axial binding residue" evidence="9">
    <location>
        <position position="312"/>
    </location>
    <ligand>
        <name>heme c</name>
        <dbReference type="ChEBI" id="CHEBI:61717"/>
        <label>2</label>
    </ligand>
    <ligandPart>
        <name>Fe</name>
        <dbReference type="ChEBI" id="CHEBI:18248"/>
    </ligandPart>
</feature>
<dbReference type="InterPro" id="IPR004852">
    <property type="entry name" value="Di-haem_cyt_c_peroxidsae"/>
</dbReference>
<comment type="subcellular location">
    <subcellularLocation>
        <location evidence="1">Periplasm</location>
    </subcellularLocation>
</comment>
<feature type="binding site" description="covalent" evidence="8">
    <location>
        <position position="72"/>
    </location>
    <ligand>
        <name>heme c</name>
        <dbReference type="ChEBI" id="CHEBI:61717"/>
        <label>1</label>
    </ligand>
</feature>
<evidence type="ECO:0000256" key="8">
    <source>
        <dbReference type="PIRSR" id="PIRSR000294-1"/>
    </source>
</evidence>
<proteinExistence type="predicted"/>
<feature type="binding site" description="axial binding residue" evidence="9">
    <location>
        <position position="238"/>
    </location>
    <ligand>
        <name>heme c</name>
        <dbReference type="ChEBI" id="CHEBI:61717"/>
        <label>2</label>
    </ligand>
    <ligandPart>
        <name>Fe</name>
        <dbReference type="ChEBI" id="CHEBI:18248"/>
    </ligandPart>
</feature>
<evidence type="ECO:0000313" key="12">
    <source>
        <dbReference type="EMBL" id="QGM45725.1"/>
    </source>
</evidence>
<dbReference type="InterPro" id="IPR036909">
    <property type="entry name" value="Cyt_c-like_dom_sf"/>
</dbReference>
<feature type="signal peptide" evidence="10">
    <location>
        <begin position="1"/>
        <end position="20"/>
    </location>
</feature>
<dbReference type="GO" id="GO:0042597">
    <property type="term" value="C:periplasmic space"/>
    <property type="evidence" value="ECO:0007669"/>
    <property type="project" value="UniProtKB-SubCell"/>
</dbReference>
<dbReference type="GO" id="GO:0009055">
    <property type="term" value="F:electron transfer activity"/>
    <property type="evidence" value="ECO:0007669"/>
    <property type="project" value="InterPro"/>
</dbReference>
<feature type="domain" description="Cytochrome c" evidence="11">
    <location>
        <begin position="220"/>
        <end position="337"/>
    </location>
</feature>
<evidence type="ECO:0000256" key="5">
    <source>
        <dbReference type="ARBA" id="ARBA00022764"/>
    </source>
</evidence>
<keyword evidence="4 10" id="KW-0732">Signal</keyword>
<dbReference type="InterPro" id="IPR051395">
    <property type="entry name" value="Cytochrome_c_Peroxidase/MauG"/>
</dbReference>
<accession>A0A6B8KFH8</accession>
<evidence type="ECO:0000256" key="3">
    <source>
        <dbReference type="ARBA" id="ARBA00022723"/>
    </source>
</evidence>
<keyword evidence="7 9" id="KW-0408">Iron</keyword>
<dbReference type="FunFam" id="1.10.760.10:FF:000020">
    <property type="entry name" value="Cytochrome c peroxidase"/>
    <property type="match status" value="1"/>
</dbReference>
<keyword evidence="2 8" id="KW-0349">Heme</keyword>
<reference evidence="12 13" key="1">
    <citation type="submission" date="2019-11" db="EMBL/GenBank/DDBJ databases">
        <title>The genome sequence of Methylocystis heyeri.</title>
        <authorList>
            <person name="Oshkin I.Y."/>
            <person name="Miroshnikov K."/>
            <person name="Dedysh S.N."/>
        </authorList>
    </citation>
    <scope>NUCLEOTIDE SEQUENCE [LARGE SCALE GENOMIC DNA]</scope>
    <source>
        <strain evidence="12 13">H2</strain>
    </source>
</reference>
<dbReference type="GO" id="GO:0046872">
    <property type="term" value="F:metal ion binding"/>
    <property type="evidence" value="ECO:0007669"/>
    <property type="project" value="UniProtKB-KW"/>
</dbReference>
<keyword evidence="3 9" id="KW-0479">Metal-binding</keyword>
<dbReference type="KEGG" id="mhey:H2LOC_008430"/>
<keyword evidence="13" id="KW-1185">Reference proteome</keyword>
<feature type="domain" description="Cytochrome c" evidence="11">
    <location>
        <begin position="50"/>
        <end position="167"/>
    </location>
</feature>
<dbReference type="InterPro" id="IPR026259">
    <property type="entry name" value="MauG/Cytc_peroxidase"/>
</dbReference>
<protein>
    <submittedName>
        <fullName evidence="12">C-type cytochrome</fullName>
    </submittedName>
</protein>
<evidence type="ECO:0000256" key="9">
    <source>
        <dbReference type="PIRSR" id="PIRSR000294-2"/>
    </source>
</evidence>
<evidence type="ECO:0000256" key="10">
    <source>
        <dbReference type="SAM" id="SignalP"/>
    </source>
</evidence>
<feature type="binding site" description="covalent" evidence="8">
    <location>
        <position position="237"/>
    </location>
    <ligand>
        <name>heme c</name>
        <dbReference type="ChEBI" id="CHEBI:61717"/>
        <label>2</label>
    </ligand>
</feature>
<dbReference type="InterPro" id="IPR009056">
    <property type="entry name" value="Cyt_c-like_dom"/>
</dbReference>
<dbReference type="SUPFAM" id="SSF46626">
    <property type="entry name" value="Cytochrome c"/>
    <property type="match status" value="2"/>
</dbReference>
<dbReference type="RefSeq" id="WP_136495995.1">
    <property type="nucleotide sequence ID" value="NZ_CP046052.1"/>
</dbReference>
<dbReference type="GO" id="GO:0020037">
    <property type="term" value="F:heme binding"/>
    <property type="evidence" value="ECO:0007669"/>
    <property type="project" value="InterPro"/>
</dbReference>
<evidence type="ECO:0000256" key="2">
    <source>
        <dbReference type="ARBA" id="ARBA00022617"/>
    </source>
</evidence>
<dbReference type="Pfam" id="PF03150">
    <property type="entry name" value="CCP_MauG"/>
    <property type="match status" value="1"/>
</dbReference>
<keyword evidence="6" id="KW-0560">Oxidoreductase</keyword>
<evidence type="ECO:0000256" key="7">
    <source>
        <dbReference type="ARBA" id="ARBA00023004"/>
    </source>
</evidence>
<evidence type="ECO:0000259" key="11">
    <source>
        <dbReference type="PROSITE" id="PS51007"/>
    </source>
</evidence>